<feature type="transmembrane region" description="Helical" evidence="5">
    <location>
        <begin position="230"/>
        <end position="252"/>
    </location>
</feature>
<feature type="domain" description="Sodium/calcium exchanger membrane region" evidence="6">
    <location>
        <begin position="4"/>
        <end position="143"/>
    </location>
</feature>
<feature type="transmembrane region" description="Helical" evidence="5">
    <location>
        <begin position="104"/>
        <end position="120"/>
    </location>
</feature>
<evidence type="ECO:0000256" key="1">
    <source>
        <dbReference type="ARBA" id="ARBA00004141"/>
    </source>
</evidence>
<dbReference type="InterPro" id="IPR004481">
    <property type="entry name" value="K/Na/Ca-exchanger"/>
</dbReference>
<evidence type="ECO:0000259" key="6">
    <source>
        <dbReference type="Pfam" id="PF01699"/>
    </source>
</evidence>
<keyword evidence="4 5" id="KW-0472">Membrane</keyword>
<comment type="subcellular location">
    <subcellularLocation>
        <location evidence="1">Membrane</location>
        <topology evidence="1">Multi-pass membrane protein</topology>
    </subcellularLocation>
</comment>
<dbReference type="PANTHER" id="PTHR10846:SF8">
    <property type="entry name" value="INNER MEMBRANE PROTEIN YRBG"/>
    <property type="match status" value="1"/>
</dbReference>
<feature type="transmembrane region" description="Helical" evidence="5">
    <location>
        <begin position="126"/>
        <end position="141"/>
    </location>
</feature>
<evidence type="ECO:0000256" key="4">
    <source>
        <dbReference type="ARBA" id="ARBA00023136"/>
    </source>
</evidence>
<name>A0ABV0CVU5_9SPHN</name>
<gene>
    <name evidence="7" type="ORF">ABDJ38_07330</name>
</gene>
<feature type="domain" description="Sodium/calcium exchanger membrane region" evidence="6">
    <location>
        <begin position="165"/>
        <end position="304"/>
    </location>
</feature>
<evidence type="ECO:0000256" key="2">
    <source>
        <dbReference type="ARBA" id="ARBA00022692"/>
    </source>
</evidence>
<dbReference type="InterPro" id="IPR044880">
    <property type="entry name" value="NCX_ion-bd_dom_sf"/>
</dbReference>
<dbReference type="Gene3D" id="1.20.1420.30">
    <property type="entry name" value="NCX, central ion-binding region"/>
    <property type="match status" value="1"/>
</dbReference>
<dbReference type="PANTHER" id="PTHR10846">
    <property type="entry name" value="SODIUM/POTASSIUM/CALCIUM EXCHANGER"/>
    <property type="match status" value="1"/>
</dbReference>
<sequence>MIFSILAVLGGLVALALGGELLVRGAVGISRMLGNSPLITGLVVVGAATSMPELVASVQAAMLGSPGIAWGNIVGSNIANSLLILGAGALIAPIAMRGIGKRDALIGLVAGLFLWLATYAQWASPALGVALLAALVVYILWRLRQLPETGEDDGDDEGDPIWWLALLQFGGGLAALVGGGDLLVGGAIELAQMAGVSQTAIGLTVVAVGTSLPELAATAAAALRGRSELAIGNVVGSNLFNLLLIGGVTMTIAPQPIPYELVDIEWPVLVASAVLILGLCRYAKRLGRGLGVALLAAFAANTGLVFAL</sequence>
<protein>
    <submittedName>
        <fullName evidence="7">Calcium/sodium antiporter</fullName>
    </submittedName>
</protein>
<feature type="transmembrane region" description="Helical" evidence="5">
    <location>
        <begin position="200"/>
        <end position="223"/>
    </location>
</feature>
<organism evidence="7 8">
    <name type="scientific">Aurantiacibacter flavus</name>
    <dbReference type="NCBI Taxonomy" id="3145232"/>
    <lineage>
        <taxon>Bacteria</taxon>
        <taxon>Pseudomonadati</taxon>
        <taxon>Pseudomonadota</taxon>
        <taxon>Alphaproteobacteria</taxon>
        <taxon>Sphingomonadales</taxon>
        <taxon>Erythrobacteraceae</taxon>
        <taxon>Aurantiacibacter</taxon>
    </lineage>
</organism>
<evidence type="ECO:0000313" key="7">
    <source>
        <dbReference type="EMBL" id="MEN7536982.1"/>
    </source>
</evidence>
<dbReference type="NCBIfam" id="TIGR00367">
    <property type="entry name" value="calcium/sodium antiporter"/>
    <property type="match status" value="1"/>
</dbReference>
<keyword evidence="8" id="KW-1185">Reference proteome</keyword>
<reference evidence="7 8" key="1">
    <citation type="submission" date="2024-05" db="EMBL/GenBank/DDBJ databases">
        <authorList>
            <person name="Park S."/>
        </authorList>
    </citation>
    <scope>NUCLEOTIDE SEQUENCE [LARGE SCALE GENOMIC DNA]</scope>
    <source>
        <strain evidence="7 8">DGU5</strain>
    </source>
</reference>
<comment type="caution">
    <text evidence="7">The sequence shown here is derived from an EMBL/GenBank/DDBJ whole genome shotgun (WGS) entry which is preliminary data.</text>
</comment>
<dbReference type="RefSeq" id="WP_346784430.1">
    <property type="nucleotide sequence ID" value="NZ_JBDLBR010000002.1"/>
</dbReference>
<feature type="transmembrane region" description="Helical" evidence="5">
    <location>
        <begin position="161"/>
        <end position="188"/>
    </location>
</feature>
<feature type="transmembrane region" description="Helical" evidence="5">
    <location>
        <begin position="264"/>
        <end position="283"/>
    </location>
</feature>
<keyword evidence="3 5" id="KW-1133">Transmembrane helix</keyword>
<dbReference type="InterPro" id="IPR004837">
    <property type="entry name" value="NaCa_Exmemb"/>
</dbReference>
<proteinExistence type="predicted"/>
<accession>A0ABV0CVU5</accession>
<feature type="transmembrane region" description="Helical" evidence="5">
    <location>
        <begin position="290"/>
        <end position="307"/>
    </location>
</feature>
<feature type="transmembrane region" description="Helical" evidence="5">
    <location>
        <begin position="68"/>
        <end position="92"/>
    </location>
</feature>
<evidence type="ECO:0000256" key="5">
    <source>
        <dbReference type="SAM" id="Phobius"/>
    </source>
</evidence>
<dbReference type="Proteomes" id="UP001484535">
    <property type="component" value="Unassembled WGS sequence"/>
</dbReference>
<dbReference type="Pfam" id="PF01699">
    <property type="entry name" value="Na_Ca_ex"/>
    <property type="match status" value="2"/>
</dbReference>
<evidence type="ECO:0000313" key="8">
    <source>
        <dbReference type="Proteomes" id="UP001484535"/>
    </source>
</evidence>
<keyword evidence="2 5" id="KW-0812">Transmembrane</keyword>
<evidence type="ECO:0000256" key="3">
    <source>
        <dbReference type="ARBA" id="ARBA00022989"/>
    </source>
</evidence>
<dbReference type="EMBL" id="JBDLBR010000002">
    <property type="protein sequence ID" value="MEN7536982.1"/>
    <property type="molecule type" value="Genomic_DNA"/>
</dbReference>